<feature type="region of interest" description="Disordered" evidence="1">
    <location>
        <begin position="19"/>
        <end position="42"/>
    </location>
</feature>
<feature type="region of interest" description="Disordered" evidence="1">
    <location>
        <begin position="73"/>
        <end position="108"/>
    </location>
</feature>
<evidence type="ECO:0000313" key="3">
    <source>
        <dbReference type="Proteomes" id="UP000053232"/>
    </source>
</evidence>
<gene>
    <name evidence="2" type="ORF">OXYTRIMIC_074</name>
</gene>
<dbReference type="EMBL" id="ARYC01006110">
    <property type="protein sequence ID" value="KEJ82709.1"/>
    <property type="molecule type" value="Genomic_DNA"/>
</dbReference>
<keyword evidence="3" id="KW-1185">Reference proteome</keyword>
<organism evidence="2 3">
    <name type="scientific">Oxytricha trifallax</name>
    <dbReference type="NCBI Taxonomy" id="1172189"/>
    <lineage>
        <taxon>Eukaryota</taxon>
        <taxon>Sar</taxon>
        <taxon>Alveolata</taxon>
        <taxon>Ciliophora</taxon>
        <taxon>Intramacronucleata</taxon>
        <taxon>Spirotrichea</taxon>
        <taxon>Stichotrichia</taxon>
        <taxon>Sporadotrichida</taxon>
        <taxon>Oxytrichidae</taxon>
        <taxon>Oxytrichinae</taxon>
        <taxon>Oxytricha</taxon>
    </lineage>
</organism>
<dbReference type="Proteomes" id="UP000053232">
    <property type="component" value="Unassembled WGS sequence"/>
</dbReference>
<evidence type="ECO:0000313" key="2">
    <source>
        <dbReference type="EMBL" id="KEJ82709.1"/>
    </source>
</evidence>
<feature type="compositionally biased region" description="Low complexity" evidence="1">
    <location>
        <begin position="27"/>
        <end position="37"/>
    </location>
</feature>
<name>A0A073HZ39_9SPIT</name>
<proteinExistence type="predicted"/>
<comment type="caution">
    <text evidence="2">The sequence shown here is derived from an EMBL/GenBank/DDBJ whole genome shotgun (WGS) entry which is preliminary data.</text>
</comment>
<evidence type="ECO:0000256" key="1">
    <source>
        <dbReference type="SAM" id="MobiDB-lite"/>
    </source>
</evidence>
<reference evidence="3" key="1">
    <citation type="journal article" date="2014" name="Cell">
        <title>The Architecture of a Scrambled Genome Reveals Massive Levels of Genomic Rearrangement during Development.</title>
        <authorList>
            <person name="Chen X."/>
            <person name="Bracht J.R."/>
            <person name="Goldman A.D."/>
            <person name="Dolzhenko E."/>
            <person name="Clay D.M."/>
            <person name="Swart E.C."/>
            <person name="Perlman D.H."/>
            <person name="Doak T.G."/>
            <person name="Stuart A."/>
            <person name="Amemiya C.T."/>
            <person name="Sebra R.P."/>
            <person name="Landweber L.F."/>
        </authorList>
    </citation>
    <scope>NUCLEOTIDE SEQUENCE [LARGE SCALE GENOMIC DNA]</scope>
    <source>
        <strain evidence="3">JRB310</strain>
    </source>
</reference>
<dbReference type="AlphaFoldDB" id="A0A073HZ39"/>
<protein>
    <submittedName>
        <fullName evidence="2">Uncharacterized protein</fullName>
    </submittedName>
</protein>
<sequence>MKFCKTLIQIKFEAGNLANQSNMTSTQQDNQNDRQQQAPGDHLQIRSNVLSSNPYARQNIQNCAQQPNRLHYHSYNSKNQGFGRGSKIKQQSWQRRKKLTKSIQLEFR</sequence>
<accession>A0A073HZ39</accession>